<dbReference type="AlphaFoldDB" id="A0A326UDR5"/>
<feature type="binding site" evidence="7">
    <location>
        <position position="24"/>
    </location>
    <ligand>
        <name>glyoxylate</name>
        <dbReference type="ChEBI" id="CHEBI:36655"/>
    </ligand>
</feature>
<feature type="binding site" evidence="7">
    <location>
        <position position="242"/>
    </location>
    <ligand>
        <name>glyoxylate</name>
        <dbReference type="ChEBI" id="CHEBI:36655"/>
    </ligand>
</feature>
<evidence type="ECO:0000256" key="2">
    <source>
        <dbReference type="ARBA" id="ARBA00022630"/>
    </source>
</evidence>
<dbReference type="GO" id="GO:0010181">
    <property type="term" value="F:FMN binding"/>
    <property type="evidence" value="ECO:0007669"/>
    <property type="project" value="InterPro"/>
</dbReference>
<evidence type="ECO:0000313" key="10">
    <source>
        <dbReference type="Proteomes" id="UP000248806"/>
    </source>
</evidence>
<keyword evidence="4" id="KW-0560">Oxidoreductase</keyword>
<dbReference type="Proteomes" id="UP000248806">
    <property type="component" value="Unassembled WGS sequence"/>
</dbReference>
<gene>
    <name evidence="9" type="ORF">EI42_00743</name>
</gene>
<feature type="binding site" evidence="7">
    <location>
        <position position="155"/>
    </location>
    <ligand>
        <name>FMN</name>
        <dbReference type="ChEBI" id="CHEBI:58210"/>
    </ligand>
</feature>
<feature type="binding site" evidence="7">
    <location>
        <begin position="273"/>
        <end position="277"/>
    </location>
    <ligand>
        <name>FMN</name>
        <dbReference type="ChEBI" id="CHEBI:58210"/>
    </ligand>
</feature>
<proteinExistence type="inferred from homology"/>
<feature type="binding site" evidence="7">
    <location>
        <position position="240"/>
    </location>
    <ligand>
        <name>FMN</name>
        <dbReference type="ChEBI" id="CHEBI:58210"/>
    </ligand>
</feature>
<dbReference type="RefSeq" id="WP_111318922.1">
    <property type="nucleotide sequence ID" value="NZ_BIFX01000001.1"/>
</dbReference>
<keyword evidence="2 7" id="KW-0285">Flavoprotein</keyword>
<evidence type="ECO:0000256" key="5">
    <source>
        <dbReference type="ARBA" id="ARBA00024042"/>
    </source>
</evidence>
<dbReference type="InterPro" id="IPR000262">
    <property type="entry name" value="FMN-dep_DH"/>
</dbReference>
<keyword evidence="10" id="KW-1185">Reference proteome</keyword>
<comment type="similarity">
    <text evidence="5">Belongs to the FMN-dependent alpha-hydroxy acid dehydrogenase family.</text>
</comment>
<dbReference type="Pfam" id="PF01070">
    <property type="entry name" value="FMN_dh"/>
    <property type="match status" value="1"/>
</dbReference>
<feature type="domain" description="FMN hydroxy acid dehydrogenase" evidence="8">
    <location>
        <begin position="1"/>
        <end position="345"/>
    </location>
</feature>
<dbReference type="EMBL" id="QKUF01000001">
    <property type="protein sequence ID" value="PZW36567.1"/>
    <property type="molecule type" value="Genomic_DNA"/>
</dbReference>
<evidence type="ECO:0000313" key="9">
    <source>
        <dbReference type="EMBL" id="PZW36567.1"/>
    </source>
</evidence>
<dbReference type="PROSITE" id="PS00557">
    <property type="entry name" value="FMN_HYDROXY_ACID_DH_1"/>
    <property type="match status" value="1"/>
</dbReference>
<dbReference type="PROSITE" id="PS51349">
    <property type="entry name" value="FMN_HYDROXY_ACID_DH_2"/>
    <property type="match status" value="1"/>
</dbReference>
<feature type="binding site" evidence="7">
    <location>
        <position position="164"/>
    </location>
    <ligand>
        <name>glyoxylate</name>
        <dbReference type="ChEBI" id="CHEBI:36655"/>
    </ligand>
</feature>
<accession>A0A326UDR5</accession>
<feature type="binding site" evidence="7">
    <location>
        <begin position="77"/>
        <end position="79"/>
    </location>
    <ligand>
        <name>FMN</name>
        <dbReference type="ChEBI" id="CHEBI:58210"/>
    </ligand>
</feature>
<feature type="binding site" evidence="7">
    <location>
        <position position="127"/>
    </location>
    <ligand>
        <name>FMN</name>
        <dbReference type="ChEBI" id="CHEBI:58210"/>
    </ligand>
</feature>
<dbReference type="PANTHER" id="PTHR10578:SF107">
    <property type="entry name" value="2-HYDROXYACID OXIDASE 1"/>
    <property type="match status" value="1"/>
</dbReference>
<dbReference type="PANTHER" id="PTHR10578">
    <property type="entry name" value="S -2-HYDROXY-ACID OXIDASE-RELATED"/>
    <property type="match status" value="1"/>
</dbReference>
<organism evidence="9 10">
    <name type="scientific">Thermosporothrix hazakensis</name>
    <dbReference type="NCBI Taxonomy" id="644383"/>
    <lineage>
        <taxon>Bacteria</taxon>
        <taxon>Bacillati</taxon>
        <taxon>Chloroflexota</taxon>
        <taxon>Ktedonobacteria</taxon>
        <taxon>Ktedonobacterales</taxon>
        <taxon>Thermosporotrichaceae</taxon>
        <taxon>Thermosporothrix</taxon>
    </lineage>
</organism>
<dbReference type="FunFam" id="3.20.20.70:FF:000056">
    <property type="entry name" value="hydroxyacid oxidase 2"/>
    <property type="match status" value="1"/>
</dbReference>
<evidence type="ECO:0000256" key="7">
    <source>
        <dbReference type="PIRSR" id="PIRSR000138-2"/>
    </source>
</evidence>
<evidence type="ECO:0000256" key="3">
    <source>
        <dbReference type="ARBA" id="ARBA00022643"/>
    </source>
</evidence>
<feature type="binding site" evidence="7">
    <location>
        <position position="129"/>
    </location>
    <ligand>
        <name>glyoxylate</name>
        <dbReference type="ChEBI" id="CHEBI:36655"/>
    </ligand>
</feature>
<feature type="active site" description="Proton acceptor" evidence="6">
    <location>
        <position position="242"/>
    </location>
</feature>
<dbReference type="InterPro" id="IPR012133">
    <property type="entry name" value="Alpha-hydoxy_acid_DH_FMN"/>
</dbReference>
<reference evidence="9 10" key="1">
    <citation type="submission" date="2018-06" db="EMBL/GenBank/DDBJ databases">
        <title>Genomic Encyclopedia of Archaeal and Bacterial Type Strains, Phase II (KMG-II): from individual species to whole genera.</title>
        <authorList>
            <person name="Goeker M."/>
        </authorList>
    </citation>
    <scope>NUCLEOTIDE SEQUENCE [LARGE SCALE GENOMIC DNA]</scope>
    <source>
        <strain evidence="9 10">ATCC BAA-1881</strain>
    </source>
</reference>
<feature type="binding site" evidence="7">
    <location>
        <begin position="296"/>
        <end position="297"/>
    </location>
    <ligand>
        <name>FMN</name>
        <dbReference type="ChEBI" id="CHEBI:58210"/>
    </ligand>
</feature>
<dbReference type="InterPro" id="IPR013785">
    <property type="entry name" value="Aldolase_TIM"/>
</dbReference>
<dbReference type="InterPro" id="IPR037396">
    <property type="entry name" value="FMN_HAD"/>
</dbReference>
<evidence type="ECO:0000256" key="4">
    <source>
        <dbReference type="ARBA" id="ARBA00023002"/>
    </source>
</evidence>
<name>A0A326UDR5_THEHA</name>
<comment type="cofactor">
    <cofactor evidence="1">
        <name>FMN</name>
        <dbReference type="ChEBI" id="CHEBI:58210"/>
    </cofactor>
</comment>
<feature type="binding site" evidence="7">
    <location>
        <position position="218"/>
    </location>
    <ligand>
        <name>FMN</name>
        <dbReference type="ChEBI" id="CHEBI:58210"/>
    </ligand>
</feature>
<evidence type="ECO:0000259" key="8">
    <source>
        <dbReference type="PROSITE" id="PS51349"/>
    </source>
</evidence>
<dbReference type="Gene3D" id="3.20.20.70">
    <property type="entry name" value="Aldolase class I"/>
    <property type="match status" value="1"/>
</dbReference>
<feature type="binding site" evidence="7">
    <location>
        <position position="245"/>
    </location>
    <ligand>
        <name>glyoxylate</name>
        <dbReference type="ChEBI" id="CHEBI:36655"/>
    </ligand>
</feature>
<keyword evidence="3 7" id="KW-0288">FMN</keyword>
<sequence>MDPINVFDYEKLAREKLDQLAWDYYNGGSDDEVTLRANRSAFERIRIRPRMLVDTKNLDMRTTALGTPISMPVIVAPTAAHSMAHPDAEIATVQATGNCDTIFTASTAASRNVVEIAQAATGPIWFQLYTHRNLDFSRTLVQRAEQAGYRAIVFTVDMPQLGHRERDLRNNFDQLQQLPTANFQLSEGFLNPTERHKIDTWETVDWLKSVTSLPILLKGILTAEDALLALEHHVDGIIVSNHGGRQLDGVMAGIEALPEVVEAVAGRCEVYMDGGIRRGTDILKALALGARAVLVGRPVLWGLAANGAQGVRGVLEILRSELALAMTLAGCPNLASITPSLVKIL</sequence>
<dbReference type="SUPFAM" id="SSF51395">
    <property type="entry name" value="FMN-linked oxidoreductases"/>
    <property type="match status" value="1"/>
</dbReference>
<dbReference type="PIRSF" id="PIRSF000138">
    <property type="entry name" value="Al-hdrx_acd_dh"/>
    <property type="match status" value="1"/>
</dbReference>
<protein>
    <submittedName>
        <fullName evidence="9">4-hydroxymandelate oxidase</fullName>
    </submittedName>
</protein>
<feature type="binding site" evidence="7">
    <location>
        <position position="106"/>
    </location>
    <ligand>
        <name>FMN</name>
        <dbReference type="ChEBI" id="CHEBI:58210"/>
    </ligand>
</feature>
<dbReference type="CDD" id="cd02809">
    <property type="entry name" value="alpha_hydroxyacid_oxid_FMN"/>
    <property type="match status" value="1"/>
</dbReference>
<dbReference type="GO" id="GO:0005737">
    <property type="term" value="C:cytoplasm"/>
    <property type="evidence" value="ECO:0007669"/>
    <property type="project" value="UniProtKB-ARBA"/>
</dbReference>
<dbReference type="OrthoDB" id="9770452at2"/>
<evidence type="ECO:0000256" key="6">
    <source>
        <dbReference type="PIRSR" id="PIRSR000138-1"/>
    </source>
</evidence>
<evidence type="ECO:0000256" key="1">
    <source>
        <dbReference type="ARBA" id="ARBA00001917"/>
    </source>
</evidence>
<comment type="caution">
    <text evidence="9">The sequence shown here is derived from an EMBL/GenBank/DDBJ whole genome shotgun (WGS) entry which is preliminary data.</text>
</comment>
<dbReference type="InterPro" id="IPR008259">
    <property type="entry name" value="FMN_hydac_DH_AS"/>
</dbReference>
<dbReference type="GO" id="GO:0016491">
    <property type="term" value="F:oxidoreductase activity"/>
    <property type="evidence" value="ECO:0007669"/>
    <property type="project" value="UniProtKB-KW"/>
</dbReference>